<protein>
    <recommendedName>
        <fullName evidence="1">diguanylate cyclase</fullName>
        <ecNumber evidence="1">2.7.7.65</ecNumber>
    </recommendedName>
</protein>
<dbReference type="EC" id="2.7.7.65" evidence="1"/>
<dbReference type="CDD" id="cd01949">
    <property type="entry name" value="GGDEF"/>
    <property type="match status" value="1"/>
</dbReference>
<keyword evidence="3" id="KW-0597">Phosphoprotein</keyword>
<keyword evidence="7" id="KW-1185">Reference proteome</keyword>
<evidence type="ECO:0000259" key="5">
    <source>
        <dbReference type="PROSITE" id="PS50887"/>
    </source>
</evidence>
<dbReference type="GO" id="GO:0000160">
    <property type="term" value="P:phosphorelay signal transduction system"/>
    <property type="evidence" value="ECO:0007669"/>
    <property type="project" value="InterPro"/>
</dbReference>
<reference evidence="6 7" key="1">
    <citation type="journal article" date="2016" name="BMC Genomics">
        <title>Combined genomic and structural analyses of a cultured magnetotactic bacterium reveals its niche adaptation to a dynamic environment.</title>
        <authorList>
            <person name="Araujo A.C."/>
            <person name="Morillo V."/>
            <person name="Cypriano J."/>
            <person name="Teixeira L.C."/>
            <person name="Leao P."/>
            <person name="Lyra S."/>
            <person name="Almeida L.G."/>
            <person name="Bazylinski D.A."/>
            <person name="Vasconcellos A.T."/>
            <person name="Abreu F."/>
            <person name="Lins U."/>
        </authorList>
    </citation>
    <scope>NUCLEOTIDE SEQUENCE [LARGE SCALE GENOMIC DNA]</scope>
    <source>
        <strain evidence="6 7">IT-1</strain>
    </source>
</reference>
<evidence type="ECO:0000256" key="1">
    <source>
        <dbReference type="ARBA" id="ARBA00012528"/>
    </source>
</evidence>
<dbReference type="PROSITE" id="PS50887">
    <property type="entry name" value="GGDEF"/>
    <property type="match status" value="1"/>
</dbReference>
<dbReference type="InterPro" id="IPR050469">
    <property type="entry name" value="Diguanylate_Cyclase"/>
</dbReference>
<feature type="modified residue" description="4-aspartylphosphate" evidence="3">
    <location>
        <position position="61"/>
    </location>
</feature>
<dbReference type="PANTHER" id="PTHR45138:SF9">
    <property type="entry name" value="DIGUANYLATE CYCLASE DGCM-RELATED"/>
    <property type="match status" value="1"/>
</dbReference>
<evidence type="ECO:0000313" key="7">
    <source>
        <dbReference type="Proteomes" id="UP000194003"/>
    </source>
</evidence>
<dbReference type="PROSITE" id="PS50110">
    <property type="entry name" value="RESPONSE_REGULATORY"/>
    <property type="match status" value="1"/>
</dbReference>
<dbReference type="InterPro" id="IPR001789">
    <property type="entry name" value="Sig_transdc_resp-reg_receiver"/>
</dbReference>
<evidence type="ECO:0000259" key="4">
    <source>
        <dbReference type="PROSITE" id="PS50110"/>
    </source>
</evidence>
<organism evidence="6 7">
    <name type="scientific">Magnetofaba australis IT-1</name>
    <dbReference type="NCBI Taxonomy" id="1434232"/>
    <lineage>
        <taxon>Bacteria</taxon>
        <taxon>Pseudomonadati</taxon>
        <taxon>Pseudomonadota</taxon>
        <taxon>Magnetococcia</taxon>
        <taxon>Magnetococcales</taxon>
        <taxon>Magnetococcaceae</taxon>
        <taxon>Magnetofaba</taxon>
    </lineage>
</organism>
<dbReference type="InterPro" id="IPR029787">
    <property type="entry name" value="Nucleotide_cyclase"/>
</dbReference>
<dbReference type="Pfam" id="PF00990">
    <property type="entry name" value="GGDEF"/>
    <property type="match status" value="1"/>
</dbReference>
<feature type="domain" description="GGDEF" evidence="5">
    <location>
        <begin position="171"/>
        <end position="308"/>
    </location>
</feature>
<dbReference type="OrthoDB" id="9812260at2"/>
<evidence type="ECO:0000256" key="3">
    <source>
        <dbReference type="PROSITE-ProRule" id="PRU00169"/>
    </source>
</evidence>
<gene>
    <name evidence="6" type="ORF">MAIT1_02252</name>
</gene>
<evidence type="ECO:0000256" key="2">
    <source>
        <dbReference type="ARBA" id="ARBA00034247"/>
    </source>
</evidence>
<dbReference type="GO" id="GO:0052621">
    <property type="term" value="F:diguanylate cyclase activity"/>
    <property type="evidence" value="ECO:0007669"/>
    <property type="project" value="UniProtKB-EC"/>
</dbReference>
<dbReference type="GO" id="GO:0005886">
    <property type="term" value="C:plasma membrane"/>
    <property type="evidence" value="ECO:0007669"/>
    <property type="project" value="TreeGrafter"/>
</dbReference>
<feature type="domain" description="Response regulatory" evidence="4">
    <location>
        <begin position="13"/>
        <end position="128"/>
    </location>
</feature>
<sequence>MLMLTDAPLTHPTILIVDDCRDNIQLLRSTLDGMCDFIVVHDGHEAVSACIAQQPDLILLDVMMPGLDGYQVISKLKMEPLTRQIPVIFLTAMDQVEHESVGLDMGAIDYITKPFNAELVRLRVRNQLELKRLRDFYRERSAVDGLTGVANLPRFEERLDQEARRAARAGEPLSLLTLDLDRFHAFNEAYGHLSGDDAIKRIAKALQEKLARPGDLVARCNGARFSCILPHTDARGARIIAAKLLECVAELNISHSGSDVANHLTVSIGGVSLKRVDRDASVWMREQVALRLQQAKQQGRNRVCFDEDCAEAQ</sequence>
<dbReference type="GO" id="GO:0043709">
    <property type="term" value="P:cell adhesion involved in single-species biofilm formation"/>
    <property type="evidence" value="ECO:0007669"/>
    <property type="project" value="TreeGrafter"/>
</dbReference>
<dbReference type="SUPFAM" id="SSF52172">
    <property type="entry name" value="CheY-like"/>
    <property type="match status" value="1"/>
</dbReference>
<dbReference type="Pfam" id="PF00072">
    <property type="entry name" value="Response_reg"/>
    <property type="match status" value="1"/>
</dbReference>
<dbReference type="InterPro" id="IPR011006">
    <property type="entry name" value="CheY-like_superfamily"/>
</dbReference>
<dbReference type="SUPFAM" id="SSF55073">
    <property type="entry name" value="Nucleotide cyclase"/>
    <property type="match status" value="1"/>
</dbReference>
<dbReference type="Proteomes" id="UP000194003">
    <property type="component" value="Unassembled WGS sequence"/>
</dbReference>
<dbReference type="SMART" id="SM00267">
    <property type="entry name" value="GGDEF"/>
    <property type="match status" value="1"/>
</dbReference>
<dbReference type="SMART" id="SM00448">
    <property type="entry name" value="REC"/>
    <property type="match status" value="1"/>
</dbReference>
<dbReference type="PANTHER" id="PTHR45138">
    <property type="entry name" value="REGULATORY COMPONENTS OF SENSORY TRANSDUCTION SYSTEM"/>
    <property type="match status" value="1"/>
</dbReference>
<dbReference type="GO" id="GO:1902201">
    <property type="term" value="P:negative regulation of bacterial-type flagellum-dependent cell motility"/>
    <property type="evidence" value="ECO:0007669"/>
    <property type="project" value="TreeGrafter"/>
</dbReference>
<dbReference type="InterPro" id="IPR000160">
    <property type="entry name" value="GGDEF_dom"/>
</dbReference>
<proteinExistence type="predicted"/>
<comment type="caution">
    <text evidence="6">The sequence shown here is derived from an EMBL/GenBank/DDBJ whole genome shotgun (WGS) entry which is preliminary data.</text>
</comment>
<dbReference type="EMBL" id="LVJN01000020">
    <property type="protein sequence ID" value="OSM02154.1"/>
    <property type="molecule type" value="Genomic_DNA"/>
</dbReference>
<dbReference type="Gene3D" id="3.30.70.270">
    <property type="match status" value="1"/>
</dbReference>
<accession>A0A1Y2K4W1</accession>
<dbReference type="InterPro" id="IPR043128">
    <property type="entry name" value="Rev_trsase/Diguanyl_cyclase"/>
</dbReference>
<name>A0A1Y2K4W1_9PROT</name>
<comment type="catalytic activity">
    <reaction evidence="2">
        <text>2 GTP = 3',3'-c-di-GMP + 2 diphosphate</text>
        <dbReference type="Rhea" id="RHEA:24898"/>
        <dbReference type="ChEBI" id="CHEBI:33019"/>
        <dbReference type="ChEBI" id="CHEBI:37565"/>
        <dbReference type="ChEBI" id="CHEBI:58805"/>
        <dbReference type="EC" id="2.7.7.65"/>
    </reaction>
</comment>
<dbReference type="AlphaFoldDB" id="A0A1Y2K4W1"/>
<dbReference type="Gene3D" id="3.40.50.2300">
    <property type="match status" value="1"/>
</dbReference>
<dbReference type="NCBIfam" id="TIGR00254">
    <property type="entry name" value="GGDEF"/>
    <property type="match status" value="1"/>
</dbReference>
<evidence type="ECO:0000313" key="6">
    <source>
        <dbReference type="EMBL" id="OSM02154.1"/>
    </source>
</evidence>
<dbReference type="STRING" id="1434232.MAIT1_02252"/>